<proteinExistence type="predicted"/>
<reference evidence="1 2" key="1">
    <citation type="journal article" date="2021" name="Commun. Biol.">
        <title>The genome of Shorea leprosula (Dipterocarpaceae) highlights the ecological relevance of drought in aseasonal tropical rainforests.</title>
        <authorList>
            <person name="Ng K.K.S."/>
            <person name="Kobayashi M.J."/>
            <person name="Fawcett J.A."/>
            <person name="Hatakeyama M."/>
            <person name="Paape T."/>
            <person name="Ng C.H."/>
            <person name="Ang C.C."/>
            <person name="Tnah L.H."/>
            <person name="Lee C.T."/>
            <person name="Nishiyama T."/>
            <person name="Sese J."/>
            <person name="O'Brien M.J."/>
            <person name="Copetti D."/>
            <person name="Mohd Noor M.I."/>
            <person name="Ong R.C."/>
            <person name="Putra M."/>
            <person name="Sireger I.Z."/>
            <person name="Indrioko S."/>
            <person name="Kosugi Y."/>
            <person name="Izuno A."/>
            <person name="Isagi Y."/>
            <person name="Lee S.L."/>
            <person name="Shimizu K.K."/>
        </authorList>
    </citation>
    <scope>NUCLEOTIDE SEQUENCE [LARGE SCALE GENOMIC DNA]</scope>
    <source>
        <strain evidence="1">214</strain>
    </source>
</reference>
<comment type="caution">
    <text evidence="1">The sequence shown here is derived from an EMBL/GenBank/DDBJ whole genome shotgun (WGS) entry which is preliminary data.</text>
</comment>
<evidence type="ECO:0000313" key="1">
    <source>
        <dbReference type="EMBL" id="GKV24559.1"/>
    </source>
</evidence>
<dbReference type="Proteomes" id="UP001054252">
    <property type="component" value="Unassembled WGS sequence"/>
</dbReference>
<dbReference type="AlphaFoldDB" id="A0AAV5KJ08"/>
<keyword evidence="2" id="KW-1185">Reference proteome</keyword>
<dbReference type="EMBL" id="BPVZ01000066">
    <property type="protein sequence ID" value="GKV24559.1"/>
    <property type="molecule type" value="Genomic_DNA"/>
</dbReference>
<protein>
    <submittedName>
        <fullName evidence="1">Uncharacterized protein</fullName>
    </submittedName>
</protein>
<accession>A0AAV5KJ08</accession>
<gene>
    <name evidence="1" type="ORF">SLEP1_g34157</name>
</gene>
<evidence type="ECO:0000313" key="2">
    <source>
        <dbReference type="Proteomes" id="UP001054252"/>
    </source>
</evidence>
<organism evidence="1 2">
    <name type="scientific">Rubroshorea leprosula</name>
    <dbReference type="NCBI Taxonomy" id="152421"/>
    <lineage>
        <taxon>Eukaryota</taxon>
        <taxon>Viridiplantae</taxon>
        <taxon>Streptophyta</taxon>
        <taxon>Embryophyta</taxon>
        <taxon>Tracheophyta</taxon>
        <taxon>Spermatophyta</taxon>
        <taxon>Magnoliopsida</taxon>
        <taxon>eudicotyledons</taxon>
        <taxon>Gunneridae</taxon>
        <taxon>Pentapetalae</taxon>
        <taxon>rosids</taxon>
        <taxon>malvids</taxon>
        <taxon>Malvales</taxon>
        <taxon>Dipterocarpaceae</taxon>
        <taxon>Rubroshorea</taxon>
    </lineage>
</organism>
<name>A0AAV5KJ08_9ROSI</name>
<sequence>MGMDSQRLQLIEENVKLKHENRVLNVQVDALCEKLITENSRNHEQV</sequence>